<dbReference type="AlphaFoldDB" id="A0C069"/>
<dbReference type="Pfam" id="PF10358">
    <property type="entry name" value="NT-C2"/>
    <property type="match status" value="1"/>
</dbReference>
<feature type="domain" description="C2 NT-type" evidence="1">
    <location>
        <begin position="1"/>
        <end position="134"/>
    </location>
</feature>
<dbReference type="PROSITE" id="PS51840">
    <property type="entry name" value="C2_NT"/>
    <property type="match status" value="1"/>
</dbReference>
<sequence>MNYANSLKTQITFIPIKLQLDLGVEAEVFLNFICGSHSLTTQNGCLFQQRECNFDYQQLKIVTTMNLKKGKFQEKKAKVRVILQYKNSYKKAGKINFDISEYMNQQMQQIQDEKLLIDCPDSSATLKFQLKFKQAVLNKSKLIPDIQQKLLEPESLIKSNIIKIPNIKEVSTLDKCNNCLKLQEQIKELKTSIQSNSQRSTLSQRDSIQISKLQMLENEIKCQYQIERELKTFIESLGNICVDLLEQELLKQKRIVAQIMQECLQMGDSKLIELVENVIQQQL</sequence>
<dbReference type="InterPro" id="IPR019448">
    <property type="entry name" value="NT-C2"/>
</dbReference>
<evidence type="ECO:0000313" key="2">
    <source>
        <dbReference type="EMBL" id="CAK64186.1"/>
    </source>
</evidence>
<dbReference type="InParanoid" id="A0C069"/>
<proteinExistence type="predicted"/>
<evidence type="ECO:0000313" key="3">
    <source>
        <dbReference type="Proteomes" id="UP000000600"/>
    </source>
</evidence>
<gene>
    <name evidence="2" type="ORF">GSPATT00006039001</name>
</gene>
<dbReference type="KEGG" id="ptm:GSPATT00006039001"/>
<dbReference type="RefSeq" id="XP_001431584.1">
    <property type="nucleotide sequence ID" value="XM_001431547.1"/>
</dbReference>
<keyword evidence="3" id="KW-1185">Reference proteome</keyword>
<dbReference type="OrthoDB" id="298833at2759"/>
<evidence type="ECO:0000259" key="1">
    <source>
        <dbReference type="PROSITE" id="PS51840"/>
    </source>
</evidence>
<accession>A0C069</accession>
<reference evidence="2 3" key="1">
    <citation type="journal article" date="2006" name="Nature">
        <title>Global trends of whole-genome duplications revealed by the ciliate Paramecium tetraurelia.</title>
        <authorList>
            <consortium name="Genoscope"/>
            <person name="Aury J.-M."/>
            <person name="Jaillon O."/>
            <person name="Duret L."/>
            <person name="Noel B."/>
            <person name="Jubin C."/>
            <person name="Porcel B.M."/>
            <person name="Segurens B."/>
            <person name="Daubin V."/>
            <person name="Anthouard V."/>
            <person name="Aiach N."/>
            <person name="Arnaiz O."/>
            <person name="Billaut A."/>
            <person name="Beisson J."/>
            <person name="Blanc I."/>
            <person name="Bouhouche K."/>
            <person name="Camara F."/>
            <person name="Duharcourt S."/>
            <person name="Guigo R."/>
            <person name="Gogendeau D."/>
            <person name="Katinka M."/>
            <person name="Keller A.-M."/>
            <person name="Kissmehl R."/>
            <person name="Klotz C."/>
            <person name="Koll F."/>
            <person name="Le Moue A."/>
            <person name="Lepere C."/>
            <person name="Malinsky S."/>
            <person name="Nowacki M."/>
            <person name="Nowak J.K."/>
            <person name="Plattner H."/>
            <person name="Poulain J."/>
            <person name="Ruiz F."/>
            <person name="Serrano V."/>
            <person name="Zagulski M."/>
            <person name="Dessen P."/>
            <person name="Betermier M."/>
            <person name="Weissenbach J."/>
            <person name="Scarpelli C."/>
            <person name="Schachter V."/>
            <person name="Sperling L."/>
            <person name="Meyer E."/>
            <person name="Cohen J."/>
            <person name="Wincker P."/>
        </authorList>
    </citation>
    <scope>NUCLEOTIDE SEQUENCE [LARGE SCALE GENOMIC DNA]</scope>
    <source>
        <strain evidence="2 3">Stock d4-2</strain>
    </source>
</reference>
<protein>
    <recommendedName>
        <fullName evidence="1">C2 NT-type domain-containing protein</fullName>
    </recommendedName>
</protein>
<name>A0C069_PARTE</name>
<dbReference type="GeneID" id="5017368"/>
<organism evidence="2 3">
    <name type="scientific">Paramecium tetraurelia</name>
    <dbReference type="NCBI Taxonomy" id="5888"/>
    <lineage>
        <taxon>Eukaryota</taxon>
        <taxon>Sar</taxon>
        <taxon>Alveolata</taxon>
        <taxon>Ciliophora</taxon>
        <taxon>Intramacronucleata</taxon>
        <taxon>Oligohymenophorea</taxon>
        <taxon>Peniculida</taxon>
        <taxon>Parameciidae</taxon>
        <taxon>Paramecium</taxon>
    </lineage>
</organism>
<dbReference type="OMA" id="RIVAQIM"/>
<dbReference type="Proteomes" id="UP000000600">
    <property type="component" value="Unassembled WGS sequence"/>
</dbReference>
<dbReference type="HOGENOM" id="CLU_985020_0_0_1"/>
<dbReference type="EMBL" id="CT868030">
    <property type="protein sequence ID" value="CAK64186.1"/>
    <property type="molecule type" value="Genomic_DNA"/>
</dbReference>